<keyword evidence="2" id="KW-1185">Reference proteome</keyword>
<accession>A0ABN3VNR4</accession>
<evidence type="ECO:0000313" key="2">
    <source>
        <dbReference type="Proteomes" id="UP001500979"/>
    </source>
</evidence>
<sequence length="82" mass="8934">MDSNRQTGNPAEAAEFSPDADRRPWWRVHCRDATNVHRDLDVLVNRDRVVLVGPPGAAAVLSTSGVGELSRALRSAADQARK</sequence>
<reference evidence="1 2" key="1">
    <citation type="journal article" date="2019" name="Int. J. Syst. Evol. Microbiol.">
        <title>The Global Catalogue of Microorganisms (GCM) 10K type strain sequencing project: providing services to taxonomists for standard genome sequencing and annotation.</title>
        <authorList>
            <consortium name="The Broad Institute Genomics Platform"/>
            <consortium name="The Broad Institute Genome Sequencing Center for Infectious Disease"/>
            <person name="Wu L."/>
            <person name="Ma J."/>
        </authorList>
    </citation>
    <scope>NUCLEOTIDE SEQUENCE [LARGE SCALE GENOMIC DNA]</scope>
    <source>
        <strain evidence="1 2">JCM 9383</strain>
    </source>
</reference>
<comment type="caution">
    <text evidence="1">The sequence shown here is derived from an EMBL/GenBank/DDBJ whole genome shotgun (WGS) entry which is preliminary data.</text>
</comment>
<dbReference type="EMBL" id="BAAAUX010000045">
    <property type="protein sequence ID" value="GAA2821521.1"/>
    <property type="molecule type" value="Genomic_DNA"/>
</dbReference>
<gene>
    <name evidence="1" type="ORF">GCM10010470_65990</name>
</gene>
<proteinExistence type="predicted"/>
<protein>
    <submittedName>
        <fullName evidence="1">Uncharacterized protein</fullName>
    </submittedName>
</protein>
<name>A0ABN3VNR4_9PSEU</name>
<dbReference type="Proteomes" id="UP001500979">
    <property type="component" value="Unassembled WGS sequence"/>
</dbReference>
<evidence type="ECO:0000313" key="1">
    <source>
        <dbReference type="EMBL" id="GAA2821521.1"/>
    </source>
</evidence>
<organism evidence="1 2">
    <name type="scientific">Saccharopolyspora taberi</name>
    <dbReference type="NCBI Taxonomy" id="60895"/>
    <lineage>
        <taxon>Bacteria</taxon>
        <taxon>Bacillati</taxon>
        <taxon>Actinomycetota</taxon>
        <taxon>Actinomycetes</taxon>
        <taxon>Pseudonocardiales</taxon>
        <taxon>Pseudonocardiaceae</taxon>
        <taxon>Saccharopolyspora</taxon>
    </lineage>
</organism>
<dbReference type="RefSeq" id="WP_344686310.1">
    <property type="nucleotide sequence ID" value="NZ_BAAAUX010000045.1"/>
</dbReference>